<protein>
    <submittedName>
        <fullName evidence="1">Uncharacterized protein</fullName>
    </submittedName>
</protein>
<dbReference type="GeneID" id="6799939"/>
<dbReference type="PATRIC" id="fig|529507.6.peg.1095"/>
<evidence type="ECO:0000313" key="2">
    <source>
        <dbReference type="Proteomes" id="UP000008319"/>
    </source>
</evidence>
<name>B4EVS8_PROMH</name>
<gene>
    <name evidence="1" type="ordered locus">PMI1136</name>
</gene>
<evidence type="ECO:0000313" key="1">
    <source>
        <dbReference type="EMBL" id="CAR42441.1"/>
    </source>
</evidence>
<proteinExistence type="predicted"/>
<keyword evidence="2" id="KW-1185">Reference proteome</keyword>
<dbReference type="EnsemblBacteria" id="CAR42441">
    <property type="protein sequence ID" value="CAR42441"/>
    <property type="gene ID" value="PMI1136"/>
</dbReference>
<reference evidence="1 2" key="1">
    <citation type="journal article" date="2008" name="J. Bacteriol.">
        <title>Complete genome sequence of uropathogenic Proteus mirabilis, a master of both adherence and motility.</title>
        <authorList>
            <person name="Pearson M.M."/>
            <person name="Sebaihia M."/>
            <person name="Churcher C."/>
            <person name="Quail M.A."/>
            <person name="Seshasayee A.S."/>
            <person name="Luscombe N.M."/>
            <person name="Abdellah Z."/>
            <person name="Arrosmith C."/>
            <person name="Atkin B."/>
            <person name="Chillingworth T."/>
            <person name="Hauser H."/>
            <person name="Jagels K."/>
            <person name="Moule S."/>
            <person name="Mungall K."/>
            <person name="Norbertczak H."/>
            <person name="Rabbinowitsch E."/>
            <person name="Walker D."/>
            <person name="Whithead S."/>
            <person name="Thomson N.R."/>
            <person name="Rather P.N."/>
            <person name="Parkhill J."/>
            <person name="Mobley H.L."/>
        </authorList>
    </citation>
    <scope>NUCLEOTIDE SEQUENCE [LARGE SCALE GENOMIC DNA]</scope>
    <source>
        <strain evidence="1 2">HI4320</strain>
    </source>
</reference>
<dbReference type="KEGG" id="pmr:PMI1136"/>
<dbReference type="RefSeq" id="WP_012367872.1">
    <property type="nucleotide sequence ID" value="NC_010554.1"/>
</dbReference>
<dbReference type="Proteomes" id="UP000008319">
    <property type="component" value="Chromosome"/>
</dbReference>
<dbReference type="AlphaFoldDB" id="B4EVS8"/>
<dbReference type="EMBL" id="AM942759">
    <property type="protein sequence ID" value="CAR42441.1"/>
    <property type="molecule type" value="Genomic_DNA"/>
</dbReference>
<sequence>MKNYPSIVSNDLIAIFPTPFPLNYSLPNLVSNCVGLEAVLAYAGLFCPEIIEIDGAIYRCENNDGKMTPYEGYGKDKKTLEKVNNVFSFNDFFLSTTEDAACSSEVLMTEFSEVLKYFWGIRLKSLYPNKTFEFIITDDGLYGEEGFCMTFYEVE</sequence>
<organism evidence="1 2">
    <name type="scientific">Proteus mirabilis (strain HI4320)</name>
    <dbReference type="NCBI Taxonomy" id="529507"/>
    <lineage>
        <taxon>Bacteria</taxon>
        <taxon>Pseudomonadati</taxon>
        <taxon>Pseudomonadota</taxon>
        <taxon>Gammaproteobacteria</taxon>
        <taxon>Enterobacterales</taxon>
        <taxon>Morganellaceae</taxon>
        <taxon>Proteus</taxon>
    </lineage>
</organism>
<accession>B4EVS8</accession>
<dbReference type="HOGENOM" id="CLU_120855_0_1_6"/>